<dbReference type="InterPro" id="IPR047689">
    <property type="entry name" value="CopD"/>
</dbReference>
<dbReference type="Proteomes" id="UP001162880">
    <property type="component" value="Unassembled WGS sequence"/>
</dbReference>
<organism evidence="8 9">
    <name type="scientific">Novosphingobium album</name>
    <name type="common">ex Hu et al. 2023</name>
    <dbReference type="NCBI Taxonomy" id="2930093"/>
    <lineage>
        <taxon>Bacteria</taxon>
        <taxon>Pseudomonadati</taxon>
        <taxon>Pseudomonadota</taxon>
        <taxon>Alphaproteobacteria</taxon>
        <taxon>Sphingomonadales</taxon>
        <taxon>Sphingomonadaceae</taxon>
        <taxon>Novosphingobium</taxon>
    </lineage>
</organism>
<evidence type="ECO:0000256" key="3">
    <source>
        <dbReference type="ARBA" id="ARBA00022692"/>
    </source>
</evidence>
<protein>
    <submittedName>
        <fullName evidence="8">Copper homeostasis membrane protein CopD</fullName>
    </submittedName>
</protein>
<keyword evidence="3 6" id="KW-0812">Transmembrane</keyword>
<feature type="transmembrane region" description="Helical" evidence="6">
    <location>
        <begin position="80"/>
        <end position="106"/>
    </location>
</feature>
<evidence type="ECO:0000256" key="2">
    <source>
        <dbReference type="ARBA" id="ARBA00022475"/>
    </source>
</evidence>
<dbReference type="InterPro" id="IPR032694">
    <property type="entry name" value="CopC/D"/>
</dbReference>
<name>A0ABT0B7D8_9SPHN</name>
<dbReference type="EMBL" id="JALHLE010000047">
    <property type="protein sequence ID" value="MCJ2180932.1"/>
    <property type="molecule type" value="Genomic_DNA"/>
</dbReference>
<dbReference type="PANTHER" id="PTHR34820:SF4">
    <property type="entry name" value="INNER MEMBRANE PROTEIN YEBZ"/>
    <property type="match status" value="1"/>
</dbReference>
<evidence type="ECO:0000313" key="9">
    <source>
        <dbReference type="Proteomes" id="UP001162880"/>
    </source>
</evidence>
<dbReference type="Pfam" id="PF05425">
    <property type="entry name" value="CopD"/>
    <property type="match status" value="1"/>
</dbReference>
<evidence type="ECO:0000259" key="7">
    <source>
        <dbReference type="Pfam" id="PF05425"/>
    </source>
</evidence>
<feature type="transmembrane region" description="Helical" evidence="6">
    <location>
        <begin position="6"/>
        <end position="26"/>
    </location>
</feature>
<feature type="transmembrane region" description="Helical" evidence="6">
    <location>
        <begin position="113"/>
        <end position="130"/>
    </location>
</feature>
<proteinExistence type="predicted"/>
<comment type="caution">
    <text evidence="8">The sequence shown here is derived from an EMBL/GenBank/DDBJ whole genome shotgun (WGS) entry which is preliminary data.</text>
</comment>
<dbReference type="InterPro" id="IPR008457">
    <property type="entry name" value="Cu-R_CopD_dom"/>
</dbReference>
<evidence type="ECO:0000256" key="4">
    <source>
        <dbReference type="ARBA" id="ARBA00022989"/>
    </source>
</evidence>
<keyword evidence="4 6" id="KW-1133">Transmembrane helix</keyword>
<feature type="transmembrane region" description="Helical" evidence="6">
    <location>
        <begin position="38"/>
        <end position="60"/>
    </location>
</feature>
<sequence>MLDGSLGAARIAVYLTLLAAAGLPFYKWTLGRPSADQPMRAAIVLLAAAGAGASCFWAVASVAAMTGTPVSATSAETVRAVLAATPIGGAMAIRLAALAALAALAVFLPRPSLLTIAGIAALGTSAWVGHAGAGEGWPGTWHRLSDLVHLAAASLWLGALLCFLRDACSGSPDVSALQRFAATGTIVVVLLALTGSANALLIAGPTGWFASSLWTKLIAAKVLLFMAMLALASNNRWRLTPAVAAARPGARRRLAWSLFAETVCGVSVVALVGLAGMLDPAAAP</sequence>
<keyword evidence="5 6" id="KW-0472">Membrane</keyword>
<feature type="domain" description="Copper resistance protein D" evidence="7">
    <location>
        <begin position="176"/>
        <end position="274"/>
    </location>
</feature>
<dbReference type="PANTHER" id="PTHR34820">
    <property type="entry name" value="INNER MEMBRANE PROTEIN YEBZ"/>
    <property type="match status" value="1"/>
</dbReference>
<feature type="transmembrane region" description="Helical" evidence="6">
    <location>
        <begin position="150"/>
        <end position="168"/>
    </location>
</feature>
<keyword evidence="9" id="KW-1185">Reference proteome</keyword>
<gene>
    <name evidence="8" type="primary">copD</name>
    <name evidence="8" type="ORF">MTR64_20365</name>
</gene>
<evidence type="ECO:0000256" key="5">
    <source>
        <dbReference type="ARBA" id="ARBA00023136"/>
    </source>
</evidence>
<evidence type="ECO:0000313" key="8">
    <source>
        <dbReference type="EMBL" id="MCJ2180932.1"/>
    </source>
</evidence>
<dbReference type="NCBIfam" id="NF033808">
    <property type="entry name" value="copper_CopD"/>
    <property type="match status" value="1"/>
</dbReference>
<feature type="transmembrane region" description="Helical" evidence="6">
    <location>
        <begin position="254"/>
        <end position="278"/>
    </location>
</feature>
<evidence type="ECO:0000256" key="6">
    <source>
        <dbReference type="SAM" id="Phobius"/>
    </source>
</evidence>
<keyword evidence="2" id="KW-1003">Cell membrane</keyword>
<reference evidence="8" key="1">
    <citation type="submission" date="2022-03" db="EMBL/GenBank/DDBJ databases">
        <title>Identification of a novel bacterium isolated from mangrove sediments.</title>
        <authorList>
            <person name="Pan X."/>
        </authorList>
    </citation>
    <scope>NUCLEOTIDE SEQUENCE</scope>
    <source>
        <strain evidence="8">B2580</strain>
    </source>
</reference>
<feature type="transmembrane region" description="Helical" evidence="6">
    <location>
        <begin position="213"/>
        <end position="233"/>
    </location>
</feature>
<accession>A0ABT0B7D8</accession>
<dbReference type="RefSeq" id="WP_243996380.1">
    <property type="nucleotide sequence ID" value="NZ_JALHLE010000047.1"/>
</dbReference>
<comment type="subcellular location">
    <subcellularLocation>
        <location evidence="1">Cell membrane</location>
        <topology evidence="1">Multi-pass membrane protein</topology>
    </subcellularLocation>
</comment>
<feature type="transmembrane region" description="Helical" evidence="6">
    <location>
        <begin position="180"/>
        <end position="201"/>
    </location>
</feature>
<evidence type="ECO:0000256" key="1">
    <source>
        <dbReference type="ARBA" id="ARBA00004651"/>
    </source>
</evidence>